<name>A0A5J4Q7E6_9ZZZZ</name>
<organism evidence="1">
    <name type="scientific">termite gut metagenome</name>
    <dbReference type="NCBI Taxonomy" id="433724"/>
    <lineage>
        <taxon>unclassified sequences</taxon>
        <taxon>metagenomes</taxon>
        <taxon>organismal metagenomes</taxon>
    </lineage>
</organism>
<comment type="caution">
    <text evidence="1">The sequence shown here is derived from an EMBL/GenBank/DDBJ whole genome shotgun (WGS) entry which is preliminary data.</text>
</comment>
<dbReference type="EMBL" id="SNRY01004358">
    <property type="protein sequence ID" value="KAA6317926.1"/>
    <property type="molecule type" value="Genomic_DNA"/>
</dbReference>
<accession>A0A5J4Q7E6</accession>
<sequence length="31" mass="3515">MNNILTNSIPKIASLCERYKVKKLYAFGSVL</sequence>
<protein>
    <recommendedName>
        <fullName evidence="2">Polymerase beta nucleotidyltransferase domain-containing protein</fullName>
    </recommendedName>
</protein>
<gene>
    <name evidence="1" type="ORF">EZS27_031993</name>
</gene>
<evidence type="ECO:0008006" key="2">
    <source>
        <dbReference type="Google" id="ProtNLM"/>
    </source>
</evidence>
<proteinExistence type="predicted"/>
<reference evidence="1" key="1">
    <citation type="submission" date="2019-03" db="EMBL/GenBank/DDBJ databases">
        <title>Single cell metagenomics reveals metabolic interactions within the superorganism composed of flagellate Streblomastix strix and complex community of Bacteroidetes bacteria on its surface.</title>
        <authorList>
            <person name="Treitli S.C."/>
            <person name="Kolisko M."/>
            <person name="Husnik F."/>
            <person name="Keeling P."/>
            <person name="Hampl V."/>
        </authorList>
    </citation>
    <scope>NUCLEOTIDE SEQUENCE</scope>
    <source>
        <strain evidence="1">STM</strain>
    </source>
</reference>
<evidence type="ECO:0000313" key="1">
    <source>
        <dbReference type="EMBL" id="KAA6317926.1"/>
    </source>
</evidence>
<feature type="non-terminal residue" evidence="1">
    <location>
        <position position="31"/>
    </location>
</feature>
<dbReference type="AlphaFoldDB" id="A0A5J4Q7E6"/>